<dbReference type="AlphaFoldDB" id="A0A0B8PAD0"/>
<organism evidence="1 2">
    <name type="scientific">Vibrio ishigakensis</name>
    <dbReference type="NCBI Taxonomy" id="1481914"/>
    <lineage>
        <taxon>Bacteria</taxon>
        <taxon>Pseudomonadati</taxon>
        <taxon>Pseudomonadota</taxon>
        <taxon>Gammaproteobacteria</taxon>
        <taxon>Vibrionales</taxon>
        <taxon>Vibrionaceae</taxon>
        <taxon>Vibrio</taxon>
    </lineage>
</organism>
<protein>
    <submittedName>
        <fullName evidence="1">Uncharacterized protein</fullName>
    </submittedName>
</protein>
<accession>A0A0B8PAD0</accession>
<comment type="caution">
    <text evidence="1">The sequence shown here is derived from an EMBL/GenBank/DDBJ whole genome shotgun (WGS) entry which is preliminary data.</text>
</comment>
<name>A0A0B8PAD0_9VIBR</name>
<evidence type="ECO:0000313" key="2">
    <source>
        <dbReference type="Proteomes" id="UP000031670"/>
    </source>
</evidence>
<proteinExistence type="predicted"/>
<dbReference type="EMBL" id="BBSA01000001">
    <property type="protein sequence ID" value="GAM59854.1"/>
    <property type="molecule type" value="Genomic_DNA"/>
</dbReference>
<gene>
    <name evidence="1" type="ORF">JCM19232_187</name>
</gene>
<reference evidence="1 2" key="1">
    <citation type="submission" date="2015-01" db="EMBL/GenBank/DDBJ databases">
        <title>Vibrio sp. C5 JCM 19232 whole genome shotgun sequence.</title>
        <authorList>
            <person name="Sawabe T."/>
            <person name="Meirelles P."/>
            <person name="Feng G."/>
            <person name="Sayaka M."/>
            <person name="Hattori M."/>
            <person name="Ohkuma M."/>
        </authorList>
    </citation>
    <scope>NUCLEOTIDE SEQUENCE [LARGE SCALE GENOMIC DNA]</scope>
    <source>
        <strain evidence="1 2">JCM19232</strain>
    </source>
</reference>
<evidence type="ECO:0000313" key="1">
    <source>
        <dbReference type="EMBL" id="GAM59854.1"/>
    </source>
</evidence>
<reference evidence="1 2" key="2">
    <citation type="submission" date="2015-01" db="EMBL/GenBank/DDBJ databases">
        <authorList>
            <consortium name="NBRP consortium"/>
            <person name="Sawabe T."/>
            <person name="Meirelles P."/>
            <person name="Feng G."/>
            <person name="Sayaka M."/>
            <person name="Hattori M."/>
            <person name="Ohkuma M."/>
        </authorList>
    </citation>
    <scope>NUCLEOTIDE SEQUENCE [LARGE SCALE GENOMIC DNA]</scope>
    <source>
        <strain evidence="1 2">JCM19232</strain>
    </source>
</reference>
<dbReference type="Proteomes" id="UP000031670">
    <property type="component" value="Unassembled WGS sequence"/>
</dbReference>
<sequence length="37" mass="4668">MYFVQYYTYWFSTVSILRNRWHKVISRCMKVVVSLVY</sequence>